<accession>A0A363ULI7</accession>
<evidence type="ECO:0000313" key="4">
    <source>
        <dbReference type="Proteomes" id="UP000251800"/>
    </source>
</evidence>
<keyword evidence="1" id="KW-0328">Glycosyltransferase</keyword>
<dbReference type="AlphaFoldDB" id="A0A363ULI7"/>
<dbReference type="Proteomes" id="UP000251800">
    <property type="component" value="Unassembled WGS sequence"/>
</dbReference>
<evidence type="ECO:0000256" key="1">
    <source>
        <dbReference type="ARBA" id="ARBA00022676"/>
    </source>
</evidence>
<reference evidence="3 4" key="1">
    <citation type="submission" date="2018-05" db="EMBL/GenBank/DDBJ databases">
        <title>Abyssibacter profundi OUC007T gen. nov., sp. nov, a marine bacterium isolated from seawater of the Mariana Trench.</title>
        <authorList>
            <person name="Zhou S."/>
        </authorList>
    </citation>
    <scope>NUCLEOTIDE SEQUENCE [LARGE SCALE GENOMIC DNA]</scope>
    <source>
        <strain evidence="3 4">OUC007</strain>
    </source>
</reference>
<dbReference type="PANTHER" id="PTHR34136:SF1">
    <property type="entry name" value="UDP-N-ACETYL-D-MANNOSAMINURONIC ACID TRANSFERASE"/>
    <property type="match status" value="1"/>
</dbReference>
<keyword evidence="2 3" id="KW-0808">Transferase</keyword>
<dbReference type="NCBIfam" id="TIGR00696">
    <property type="entry name" value="wecG_tagA_cpsF"/>
    <property type="match status" value="1"/>
</dbReference>
<sequence>MGLDVLRCSRRALLDAVSADLAQGQGAWLVTANMDFLSRARRDAQIATLYRQSDVMIADGMPLVWASRLAGRPIPERIAGSSLMFDLAALCAEQGRSMYLLGGVNGNEVRASEALSRMYPGLVIAGHYSPWIGTPPSADEMADIDTALARAGSADVILVAMGSPKQEYVAHMLRRRHPRALIVGVGASFAFATGDLARAPELVQRLGLEWAHRMLQDPRRLVRRYLLDNLPVVIRLLVSSAWQRVRGGRR</sequence>
<dbReference type="CDD" id="cd06533">
    <property type="entry name" value="Glyco_transf_WecG_TagA"/>
    <property type="match status" value="1"/>
</dbReference>
<dbReference type="PANTHER" id="PTHR34136">
    <property type="match status" value="1"/>
</dbReference>
<proteinExistence type="predicted"/>
<name>A0A363ULI7_9GAMM</name>
<dbReference type="InterPro" id="IPR004629">
    <property type="entry name" value="WecG_TagA_CpsF"/>
</dbReference>
<evidence type="ECO:0000313" key="3">
    <source>
        <dbReference type="EMBL" id="PWN56290.1"/>
    </source>
</evidence>
<dbReference type="Pfam" id="PF03808">
    <property type="entry name" value="Glyco_tran_WecG"/>
    <property type="match status" value="1"/>
</dbReference>
<protein>
    <submittedName>
        <fullName evidence="3">Glycosyltransferase</fullName>
    </submittedName>
</protein>
<comment type="caution">
    <text evidence="3">The sequence shown here is derived from an EMBL/GenBank/DDBJ whole genome shotgun (WGS) entry which is preliminary data.</text>
</comment>
<dbReference type="EMBL" id="QEQK01000006">
    <property type="protein sequence ID" value="PWN56290.1"/>
    <property type="molecule type" value="Genomic_DNA"/>
</dbReference>
<evidence type="ECO:0000256" key="2">
    <source>
        <dbReference type="ARBA" id="ARBA00022679"/>
    </source>
</evidence>
<keyword evidence="4" id="KW-1185">Reference proteome</keyword>
<dbReference type="GO" id="GO:0016758">
    <property type="term" value="F:hexosyltransferase activity"/>
    <property type="evidence" value="ECO:0007669"/>
    <property type="project" value="TreeGrafter"/>
</dbReference>
<gene>
    <name evidence="3" type="ORF">DEH80_08480</name>
</gene>
<organism evidence="3 4">
    <name type="scientific">Abyssibacter profundi</name>
    <dbReference type="NCBI Taxonomy" id="2182787"/>
    <lineage>
        <taxon>Bacteria</taxon>
        <taxon>Pseudomonadati</taxon>
        <taxon>Pseudomonadota</taxon>
        <taxon>Gammaproteobacteria</taxon>
        <taxon>Chromatiales</taxon>
        <taxon>Oceanococcaceae</taxon>
        <taxon>Abyssibacter</taxon>
    </lineage>
</organism>